<accession>A0A3L6RW11</accession>
<evidence type="ECO:0000313" key="1">
    <source>
        <dbReference type="EMBL" id="RLN09283.1"/>
    </source>
</evidence>
<evidence type="ECO:0000313" key="2">
    <source>
        <dbReference type="Proteomes" id="UP000275267"/>
    </source>
</evidence>
<organism evidence="1 2">
    <name type="scientific">Panicum miliaceum</name>
    <name type="common">Proso millet</name>
    <name type="synonym">Broomcorn millet</name>
    <dbReference type="NCBI Taxonomy" id="4540"/>
    <lineage>
        <taxon>Eukaryota</taxon>
        <taxon>Viridiplantae</taxon>
        <taxon>Streptophyta</taxon>
        <taxon>Embryophyta</taxon>
        <taxon>Tracheophyta</taxon>
        <taxon>Spermatophyta</taxon>
        <taxon>Magnoliopsida</taxon>
        <taxon>Liliopsida</taxon>
        <taxon>Poales</taxon>
        <taxon>Poaceae</taxon>
        <taxon>PACMAD clade</taxon>
        <taxon>Panicoideae</taxon>
        <taxon>Panicodae</taxon>
        <taxon>Paniceae</taxon>
        <taxon>Panicinae</taxon>
        <taxon>Panicum</taxon>
        <taxon>Panicum sect. Panicum</taxon>
    </lineage>
</organism>
<dbReference type="Proteomes" id="UP000275267">
    <property type="component" value="Unassembled WGS sequence"/>
</dbReference>
<protein>
    <submittedName>
        <fullName evidence="1">Uncharacterized protein</fullName>
    </submittedName>
</protein>
<dbReference type="EMBL" id="PQIB02000007">
    <property type="protein sequence ID" value="RLN09283.1"/>
    <property type="molecule type" value="Genomic_DNA"/>
</dbReference>
<gene>
    <name evidence="1" type="ORF">C2845_PM11G00530</name>
</gene>
<comment type="caution">
    <text evidence="1">The sequence shown here is derived from an EMBL/GenBank/DDBJ whole genome shotgun (WGS) entry which is preliminary data.</text>
</comment>
<proteinExistence type="predicted"/>
<sequence>MKGCCVCHSNEKDDIFIHLGFMPTSRSGSEILLKSERKPGGRGAAERVGWGASRLKGPGLCGGTWRAGPDPLGRGTAGREVAGRGVAKPAVSQSCAGGGQRPERSCYCRRGVGSRPQRATRRQAPEQVLAMSSQSEIMVYYGVGDIVNGPSSVDLSSFPYIIVTHPDPNCANIRYLRDWFAAMFQLDQNLYSVTVQCLFLRGINPVINELRFSDQTYRWRKWVEWCRRCNAPLTILVQSCSKEVVGEARSSQQDENESGLCGHVPFDQLEIREEGCSQREELDVDGVAEGGERVVGIVEVLEANDRNAIE</sequence>
<keyword evidence="2" id="KW-1185">Reference proteome</keyword>
<dbReference type="AlphaFoldDB" id="A0A3L6RW11"/>
<reference evidence="2" key="1">
    <citation type="journal article" date="2019" name="Nat. Commun.">
        <title>The genome of broomcorn millet.</title>
        <authorList>
            <person name="Zou C."/>
            <person name="Miki D."/>
            <person name="Li D."/>
            <person name="Tang Q."/>
            <person name="Xiao L."/>
            <person name="Rajput S."/>
            <person name="Deng P."/>
            <person name="Jia W."/>
            <person name="Huang R."/>
            <person name="Zhang M."/>
            <person name="Sun Y."/>
            <person name="Hu J."/>
            <person name="Fu X."/>
            <person name="Schnable P.S."/>
            <person name="Li F."/>
            <person name="Zhang H."/>
            <person name="Feng B."/>
            <person name="Zhu X."/>
            <person name="Liu R."/>
            <person name="Schnable J.C."/>
            <person name="Zhu J.-K."/>
            <person name="Zhang H."/>
        </authorList>
    </citation>
    <scope>NUCLEOTIDE SEQUENCE [LARGE SCALE GENOMIC DNA]</scope>
</reference>
<name>A0A3L6RW11_PANMI</name>